<feature type="transmembrane region" description="Helical" evidence="9">
    <location>
        <begin position="79"/>
        <end position="99"/>
    </location>
</feature>
<evidence type="ECO:0000256" key="9">
    <source>
        <dbReference type="SAM" id="Phobius"/>
    </source>
</evidence>
<feature type="transmembrane region" description="Helical" evidence="9">
    <location>
        <begin position="111"/>
        <end position="132"/>
    </location>
</feature>
<protein>
    <submittedName>
        <fullName evidence="10">YeeE/YedE family protein</fullName>
    </submittedName>
</protein>
<keyword evidence="5 9" id="KW-0812">Transmembrane</keyword>
<dbReference type="Proteomes" id="UP000281112">
    <property type="component" value="Unassembled WGS sequence"/>
</dbReference>
<keyword evidence="11" id="KW-1185">Reference proteome</keyword>
<feature type="transmembrane region" description="Helical" evidence="9">
    <location>
        <begin position="45"/>
        <end position="67"/>
    </location>
</feature>
<dbReference type="PANTHER" id="PTHR30574:SF1">
    <property type="entry name" value="SULPHUR TRANSPORT DOMAIN-CONTAINING PROTEIN"/>
    <property type="match status" value="1"/>
</dbReference>
<dbReference type="InterPro" id="IPR007272">
    <property type="entry name" value="Sulf_transp_TsuA/YedE"/>
</dbReference>
<dbReference type="RefSeq" id="WP_124937545.1">
    <property type="nucleotide sequence ID" value="NZ_RJVQ01000005.1"/>
</dbReference>
<evidence type="ECO:0000256" key="8">
    <source>
        <dbReference type="ARBA" id="ARBA00035655"/>
    </source>
</evidence>
<keyword evidence="3" id="KW-1003">Cell membrane</keyword>
<dbReference type="GO" id="GO:0005886">
    <property type="term" value="C:plasma membrane"/>
    <property type="evidence" value="ECO:0007669"/>
    <property type="project" value="UniProtKB-SubCell"/>
</dbReference>
<evidence type="ECO:0000256" key="2">
    <source>
        <dbReference type="ARBA" id="ARBA00022448"/>
    </source>
</evidence>
<evidence type="ECO:0000256" key="1">
    <source>
        <dbReference type="ARBA" id="ARBA00004429"/>
    </source>
</evidence>
<name>A0A3N9TEA0_9VIBR</name>
<comment type="similarity">
    <text evidence="8">Belongs to the TsuA/YedE (TC 9.B.102) family.</text>
</comment>
<keyword evidence="6 9" id="KW-1133">Transmembrane helix</keyword>
<sequence>MHDIELALIGGALLGVSASLLLFFNGKIAGISGILSSAINPRKTSFCWSILFCIGLVGGGVLAHQLFPTISIGHIGNNIAVIVLAGLCVGVGTRLANGCTSGHSICGVGRFSIRSIVATVIFMFAAFITTYIKLHLL</sequence>
<dbReference type="EMBL" id="RJVQ01000005">
    <property type="protein sequence ID" value="RQW62551.1"/>
    <property type="molecule type" value="Genomic_DNA"/>
</dbReference>
<keyword evidence="4" id="KW-0997">Cell inner membrane</keyword>
<organism evidence="10 11">
    <name type="scientific">Vibrio viridaestus</name>
    <dbReference type="NCBI Taxonomy" id="2487322"/>
    <lineage>
        <taxon>Bacteria</taxon>
        <taxon>Pseudomonadati</taxon>
        <taxon>Pseudomonadota</taxon>
        <taxon>Gammaproteobacteria</taxon>
        <taxon>Vibrionales</taxon>
        <taxon>Vibrionaceae</taxon>
        <taxon>Vibrio</taxon>
    </lineage>
</organism>
<keyword evidence="2" id="KW-0813">Transport</keyword>
<dbReference type="Pfam" id="PF04143">
    <property type="entry name" value="Sulf_transp"/>
    <property type="match status" value="1"/>
</dbReference>
<gene>
    <name evidence="10" type="ORF">EES38_12555</name>
</gene>
<evidence type="ECO:0000256" key="4">
    <source>
        <dbReference type="ARBA" id="ARBA00022519"/>
    </source>
</evidence>
<evidence type="ECO:0000256" key="7">
    <source>
        <dbReference type="ARBA" id="ARBA00023136"/>
    </source>
</evidence>
<evidence type="ECO:0000256" key="6">
    <source>
        <dbReference type="ARBA" id="ARBA00022989"/>
    </source>
</evidence>
<comment type="subcellular location">
    <subcellularLocation>
        <location evidence="1">Cell inner membrane</location>
        <topology evidence="1">Multi-pass membrane protein</topology>
    </subcellularLocation>
</comment>
<comment type="caution">
    <text evidence="10">The sequence shown here is derived from an EMBL/GenBank/DDBJ whole genome shotgun (WGS) entry which is preliminary data.</text>
</comment>
<proteinExistence type="inferred from homology"/>
<feature type="transmembrane region" description="Helical" evidence="9">
    <location>
        <begin position="6"/>
        <end position="24"/>
    </location>
</feature>
<reference evidence="10 11" key="1">
    <citation type="submission" date="2018-11" db="EMBL/GenBank/DDBJ databases">
        <title>Vibrio LJC006 sp. nov., isolated from seawater during the bloom of the enteromorpha.</title>
        <authorList>
            <person name="Liang J."/>
        </authorList>
    </citation>
    <scope>NUCLEOTIDE SEQUENCE [LARGE SCALE GENOMIC DNA]</scope>
    <source>
        <strain evidence="10 11">LJC006</strain>
    </source>
</reference>
<accession>A0A3N9TEA0</accession>
<dbReference type="PANTHER" id="PTHR30574">
    <property type="entry name" value="INNER MEMBRANE PROTEIN YEDE"/>
    <property type="match status" value="1"/>
</dbReference>
<dbReference type="AlphaFoldDB" id="A0A3N9TEA0"/>
<evidence type="ECO:0000313" key="11">
    <source>
        <dbReference type="Proteomes" id="UP000281112"/>
    </source>
</evidence>
<evidence type="ECO:0000313" key="10">
    <source>
        <dbReference type="EMBL" id="RQW62551.1"/>
    </source>
</evidence>
<dbReference type="OrthoDB" id="9814020at2"/>
<evidence type="ECO:0000256" key="5">
    <source>
        <dbReference type="ARBA" id="ARBA00022692"/>
    </source>
</evidence>
<evidence type="ECO:0000256" key="3">
    <source>
        <dbReference type="ARBA" id="ARBA00022475"/>
    </source>
</evidence>
<keyword evidence="7 9" id="KW-0472">Membrane</keyword>